<reference evidence="3" key="1">
    <citation type="submission" date="2017-05" db="EMBL/GenBank/DDBJ databases">
        <authorList>
            <person name="Rodrigo-Torres L."/>
            <person name="Arahal R. D."/>
            <person name="Lucena T."/>
        </authorList>
    </citation>
    <scope>NUCLEOTIDE SEQUENCE [LARGE SCALE GENOMIC DNA]</scope>
    <source>
        <strain evidence="3">CECT 8489</strain>
    </source>
</reference>
<keyword evidence="2" id="KW-0489">Methyltransferase</keyword>
<dbReference type="GO" id="GO:0102130">
    <property type="term" value="F:malonyl-CoA methyltransferase activity"/>
    <property type="evidence" value="ECO:0007669"/>
    <property type="project" value="UniProtKB-EC"/>
</dbReference>
<keyword evidence="3" id="KW-1185">Reference proteome</keyword>
<dbReference type="EMBL" id="FXXQ01000067">
    <property type="protein sequence ID" value="SMX25926.1"/>
    <property type="molecule type" value="Genomic_DNA"/>
</dbReference>
<dbReference type="Gene3D" id="3.40.50.150">
    <property type="entry name" value="Vaccinia Virus protein VP39"/>
    <property type="match status" value="1"/>
</dbReference>
<dbReference type="SUPFAM" id="SSF53335">
    <property type="entry name" value="S-adenosyl-L-methionine-dependent methyltransferases"/>
    <property type="match status" value="1"/>
</dbReference>
<dbReference type="CDD" id="cd02440">
    <property type="entry name" value="AdoMet_MTases"/>
    <property type="match status" value="1"/>
</dbReference>
<organism evidence="2 3">
    <name type="scientific">Boseongicola aestuarii</name>
    <dbReference type="NCBI Taxonomy" id="1470561"/>
    <lineage>
        <taxon>Bacteria</taxon>
        <taxon>Pseudomonadati</taxon>
        <taxon>Pseudomonadota</taxon>
        <taxon>Alphaproteobacteria</taxon>
        <taxon>Rhodobacterales</taxon>
        <taxon>Paracoccaceae</taxon>
        <taxon>Boseongicola</taxon>
    </lineage>
</organism>
<name>A0A238J5J2_9RHOB</name>
<dbReference type="OrthoDB" id="9807911at2"/>
<gene>
    <name evidence="2" type="primary">bioC_3</name>
    <name evidence="2" type="ORF">BOA8489_04071</name>
</gene>
<evidence type="ECO:0000313" key="2">
    <source>
        <dbReference type="EMBL" id="SMX25926.1"/>
    </source>
</evidence>
<dbReference type="GO" id="GO:0032259">
    <property type="term" value="P:methylation"/>
    <property type="evidence" value="ECO:0007669"/>
    <property type="project" value="UniProtKB-KW"/>
</dbReference>
<dbReference type="InterPro" id="IPR041698">
    <property type="entry name" value="Methyltransf_25"/>
</dbReference>
<dbReference type="RefSeq" id="WP_093976071.1">
    <property type="nucleotide sequence ID" value="NZ_FXXQ01000067.1"/>
</dbReference>
<proteinExistence type="predicted"/>
<dbReference type="PANTHER" id="PTHR43591:SF110">
    <property type="entry name" value="RHODANESE DOMAIN-CONTAINING PROTEIN"/>
    <property type="match status" value="1"/>
</dbReference>
<evidence type="ECO:0000313" key="3">
    <source>
        <dbReference type="Proteomes" id="UP000201838"/>
    </source>
</evidence>
<dbReference type="PANTHER" id="PTHR43591">
    <property type="entry name" value="METHYLTRANSFERASE"/>
    <property type="match status" value="1"/>
</dbReference>
<dbReference type="InterPro" id="IPR029063">
    <property type="entry name" value="SAM-dependent_MTases_sf"/>
</dbReference>
<keyword evidence="2" id="KW-0808">Transferase</keyword>
<dbReference type="AlphaFoldDB" id="A0A238J5J2"/>
<feature type="domain" description="Methyltransferase" evidence="1">
    <location>
        <begin position="61"/>
        <end position="151"/>
    </location>
</feature>
<dbReference type="Proteomes" id="UP000201838">
    <property type="component" value="Unassembled WGS sequence"/>
</dbReference>
<accession>A0A238J5J2</accession>
<dbReference type="EC" id="2.1.1.197" evidence="2"/>
<sequence>MAKATDALDHVYTAKGAQAIRESYESWASGYDEENIANGFRLPAIGAAFAARYVSNDGGPILDAGCGTGLVGEALAILGYTNIVGIDISPAMIKHAENLQAYDRLYEHDLGRPIPESDNSFAAVTCFGSLGPGHAPPECLNEFIRVTRPGGFVIFNVRPDTYEEQGLKKKIEELVSGPTVRQVERSSDFRPFLLAEPKLGAKIFVLEKT</sequence>
<dbReference type="Pfam" id="PF13649">
    <property type="entry name" value="Methyltransf_25"/>
    <property type="match status" value="1"/>
</dbReference>
<protein>
    <submittedName>
        <fullName evidence="2">Malonyl-[acyl-carrier protein] O-methyltransferase</fullName>
        <ecNumber evidence="2">2.1.1.197</ecNumber>
    </submittedName>
</protein>
<evidence type="ECO:0000259" key="1">
    <source>
        <dbReference type="Pfam" id="PF13649"/>
    </source>
</evidence>